<dbReference type="KEGG" id="acm:AciX9_2001"/>
<keyword evidence="2" id="KW-1185">Reference proteome</keyword>
<dbReference type="Proteomes" id="UP000000343">
    <property type="component" value="Chromosome"/>
</dbReference>
<accession>E8X192</accession>
<gene>
    <name evidence="1" type="ordered locus">AciX9_2001</name>
</gene>
<dbReference type="HOGENOM" id="CLU_2617041_0_0_0"/>
<proteinExistence type="predicted"/>
<dbReference type="PaxDb" id="1198114-AciX9_2001"/>
<reference evidence="2" key="1">
    <citation type="submission" date="2011-01" db="EMBL/GenBank/DDBJ databases">
        <title>Complete sequence of chromosome of Acidobacterium sp. MP5ACTX9.</title>
        <authorList>
            <consortium name="US DOE Joint Genome Institute"/>
            <person name="Lucas S."/>
            <person name="Copeland A."/>
            <person name="Lapidus A."/>
            <person name="Cheng J.-F."/>
            <person name="Goodwin L."/>
            <person name="Pitluck S."/>
            <person name="Teshima H."/>
            <person name="Detter J.C."/>
            <person name="Han C."/>
            <person name="Tapia R."/>
            <person name="Land M."/>
            <person name="Hauser L."/>
            <person name="Kyrpides N."/>
            <person name="Ivanova N."/>
            <person name="Ovchinnikova G."/>
            <person name="Pagani I."/>
            <person name="Rawat S.R."/>
            <person name="Mannisto M."/>
            <person name="Haggblom M.M."/>
            <person name="Woyke T."/>
        </authorList>
    </citation>
    <scope>NUCLEOTIDE SEQUENCE [LARGE SCALE GENOMIC DNA]</scope>
    <source>
        <strain evidence="2">MP5ACTX9</strain>
    </source>
</reference>
<evidence type="ECO:0000313" key="1">
    <source>
        <dbReference type="EMBL" id="ADW69046.1"/>
    </source>
</evidence>
<organism evidence="2">
    <name type="scientific">Granulicella tundricola (strain ATCC BAA-1859 / DSM 23138 / MP5ACTX9)</name>
    <dbReference type="NCBI Taxonomy" id="1198114"/>
    <lineage>
        <taxon>Bacteria</taxon>
        <taxon>Pseudomonadati</taxon>
        <taxon>Acidobacteriota</taxon>
        <taxon>Terriglobia</taxon>
        <taxon>Terriglobales</taxon>
        <taxon>Acidobacteriaceae</taxon>
        <taxon>Granulicella</taxon>
    </lineage>
</organism>
<protein>
    <submittedName>
        <fullName evidence="1">Uncharacterized protein</fullName>
    </submittedName>
</protein>
<dbReference type="AlphaFoldDB" id="E8X192"/>
<sequence>MRVLWRAVETITGQSFTRVSIHIDGKRFVDCTFTRCMLGYSGGEVEFKGTILKDCKYLLYGAAREPVFDLQTRRAVNV</sequence>
<name>E8X192_GRATM</name>
<dbReference type="EMBL" id="CP002480">
    <property type="protein sequence ID" value="ADW69046.1"/>
    <property type="molecule type" value="Genomic_DNA"/>
</dbReference>
<evidence type="ECO:0000313" key="2">
    <source>
        <dbReference type="Proteomes" id="UP000000343"/>
    </source>
</evidence>